<feature type="repeat" description="ANK" evidence="3">
    <location>
        <begin position="366"/>
        <end position="399"/>
    </location>
</feature>
<evidence type="ECO:0000256" key="3">
    <source>
        <dbReference type="PROSITE-ProRule" id="PRU00023"/>
    </source>
</evidence>
<keyword evidence="7" id="KW-1185">Reference proteome</keyword>
<sequence length="686" mass="76996">MLLSPVCAQQIGEGFEYSKYIHANEIKVTSISLQILLKCTLFYSNKVQPRFVADSSAIKIDDEPHEPNEMMDPSLYEFVKLDSVVPFKSCVRKRSAKELQTPAGNSLLHVAVSYGSDNITSYLAETFPSLITIQNSQKDTILHLAAREGKASDTIKSLAESNPSLMRKTNTKGNTPLHDAVIKGNKELAKLLVSRDPEVAYYNNKNGRSPLHLAVENGNKNGILDDLLKTKASFPIRSEDDMLEKIEKAKPDLLCLTDKELGNSLHHASSTGFLEGVQFLLQKFLNGAYKRNHEGNYPIHLACKNDSVDVVKEFLKITPFPKEFLNKKGQNILHVAAENGNGNVVRYILRQEKTLVEPLLNEMDEDGNTPLHLATNHGHSVAAFVLVRDKRVDSSIVNNENVTPYDIAEKQSKIAVEQYEKTDEMLAEYRKQFDSKNSTPADKNQDNAVDSKEHDTKKSPPKDFKLLDYYGAMITLSILYERFTSTQGKPPRKQETKSRIENLLVVAVLVAGLTFAGAIQMPQLRDKNNKSEHLHELNSTATASRNSTALDTIILLWTNLNDVKFAPFALWFSSLMVGGSIYMMCLSFFFAVSIALGGSNYGVFAIIIIVVGIAFFVAQTLLYIQWILPPSVNQIMEGLVSHYVYYISFFVLVYSWRWLTDKLPDLCRKKELVTIQVDLHQEKSGF</sequence>
<feature type="transmembrane region" description="Helical" evidence="5">
    <location>
        <begin position="466"/>
        <end position="483"/>
    </location>
</feature>
<feature type="transmembrane region" description="Helical" evidence="5">
    <location>
        <begin position="568"/>
        <end position="596"/>
    </location>
</feature>
<dbReference type="Proteomes" id="UP000886885">
    <property type="component" value="Chromosome 13A"/>
</dbReference>
<accession>A0A8X7YMP9</accession>
<keyword evidence="2 3" id="KW-0040">ANK repeat</keyword>
<protein>
    <recommendedName>
        <fullName evidence="8">PGG domain-containing protein</fullName>
    </recommendedName>
</protein>
<dbReference type="Pfam" id="PF12796">
    <property type="entry name" value="Ank_2"/>
    <property type="match status" value="2"/>
</dbReference>
<dbReference type="Pfam" id="PF00023">
    <property type="entry name" value="Ank"/>
    <property type="match status" value="1"/>
</dbReference>
<dbReference type="PANTHER" id="PTHR24186">
    <property type="entry name" value="PROTEIN PHOSPHATASE 1 REGULATORY SUBUNIT"/>
    <property type="match status" value="1"/>
</dbReference>
<evidence type="ECO:0000256" key="5">
    <source>
        <dbReference type="SAM" id="Phobius"/>
    </source>
</evidence>
<dbReference type="AlphaFoldDB" id="A0A8X7YMP9"/>
<keyword evidence="5" id="KW-0812">Transmembrane</keyword>
<evidence type="ECO:0000313" key="6">
    <source>
        <dbReference type="EMBL" id="KAG6752412.1"/>
    </source>
</evidence>
<feature type="repeat" description="ANK" evidence="3">
    <location>
        <begin position="206"/>
        <end position="239"/>
    </location>
</feature>
<evidence type="ECO:0008006" key="8">
    <source>
        <dbReference type="Google" id="ProtNLM"/>
    </source>
</evidence>
<gene>
    <name evidence="6" type="ORF">POTOM_044639</name>
</gene>
<evidence type="ECO:0000256" key="4">
    <source>
        <dbReference type="SAM" id="MobiDB-lite"/>
    </source>
</evidence>
<evidence type="ECO:0000256" key="1">
    <source>
        <dbReference type="ARBA" id="ARBA00022737"/>
    </source>
</evidence>
<evidence type="ECO:0000313" key="7">
    <source>
        <dbReference type="Proteomes" id="UP000886885"/>
    </source>
</evidence>
<dbReference type="EMBL" id="JAAWWB010000025">
    <property type="protein sequence ID" value="KAG6752412.1"/>
    <property type="molecule type" value="Genomic_DNA"/>
</dbReference>
<proteinExistence type="predicted"/>
<dbReference type="SMART" id="SM00248">
    <property type="entry name" value="ANK"/>
    <property type="match status" value="8"/>
</dbReference>
<dbReference type="PROSITE" id="PS50088">
    <property type="entry name" value="ANK_REPEAT"/>
    <property type="match status" value="4"/>
</dbReference>
<keyword evidence="5" id="KW-1133">Transmembrane helix</keyword>
<organism evidence="6 7">
    <name type="scientific">Populus tomentosa</name>
    <name type="common">Chinese white poplar</name>
    <dbReference type="NCBI Taxonomy" id="118781"/>
    <lineage>
        <taxon>Eukaryota</taxon>
        <taxon>Viridiplantae</taxon>
        <taxon>Streptophyta</taxon>
        <taxon>Embryophyta</taxon>
        <taxon>Tracheophyta</taxon>
        <taxon>Spermatophyta</taxon>
        <taxon>Magnoliopsida</taxon>
        <taxon>eudicotyledons</taxon>
        <taxon>Gunneridae</taxon>
        <taxon>Pentapetalae</taxon>
        <taxon>rosids</taxon>
        <taxon>fabids</taxon>
        <taxon>Malpighiales</taxon>
        <taxon>Salicaceae</taxon>
        <taxon>Saliceae</taxon>
        <taxon>Populus</taxon>
    </lineage>
</organism>
<dbReference type="InterPro" id="IPR002110">
    <property type="entry name" value="Ankyrin_rpt"/>
</dbReference>
<dbReference type="PANTHER" id="PTHR24186:SF46">
    <property type="entry name" value="PROTEIN ACCELERATED CELL DEATH 6-LIKE"/>
    <property type="match status" value="1"/>
</dbReference>
<evidence type="ECO:0000256" key="2">
    <source>
        <dbReference type="ARBA" id="ARBA00023043"/>
    </source>
</evidence>
<feature type="transmembrane region" description="Helical" evidence="5">
    <location>
        <begin position="503"/>
        <end position="521"/>
    </location>
</feature>
<name>A0A8X7YMP9_POPTO</name>
<feature type="repeat" description="ANK" evidence="3">
    <location>
        <begin position="328"/>
        <end position="350"/>
    </location>
</feature>
<feature type="transmembrane region" description="Helical" evidence="5">
    <location>
        <begin position="603"/>
        <end position="628"/>
    </location>
</feature>
<keyword evidence="5" id="KW-0472">Membrane</keyword>
<dbReference type="OrthoDB" id="1669894at2759"/>
<feature type="region of interest" description="Disordered" evidence="4">
    <location>
        <begin position="433"/>
        <end position="460"/>
    </location>
</feature>
<feature type="transmembrane region" description="Helical" evidence="5">
    <location>
        <begin position="640"/>
        <end position="659"/>
    </location>
</feature>
<dbReference type="PROSITE" id="PS50297">
    <property type="entry name" value="ANK_REP_REGION"/>
    <property type="match status" value="3"/>
</dbReference>
<feature type="compositionally biased region" description="Basic and acidic residues" evidence="4">
    <location>
        <begin position="443"/>
        <end position="460"/>
    </location>
</feature>
<comment type="caution">
    <text evidence="6">The sequence shown here is derived from an EMBL/GenBank/DDBJ whole genome shotgun (WGS) entry which is preliminary data.</text>
</comment>
<dbReference type="GO" id="GO:0005886">
    <property type="term" value="C:plasma membrane"/>
    <property type="evidence" value="ECO:0007669"/>
    <property type="project" value="TreeGrafter"/>
</dbReference>
<feature type="repeat" description="ANK" evidence="3">
    <location>
        <begin position="172"/>
        <end position="204"/>
    </location>
</feature>
<reference evidence="6" key="1">
    <citation type="journal article" date="2020" name="bioRxiv">
        <title>Hybrid origin of Populus tomentosa Carr. identified through genome sequencing and phylogenomic analysis.</title>
        <authorList>
            <person name="An X."/>
            <person name="Gao K."/>
            <person name="Chen Z."/>
            <person name="Li J."/>
            <person name="Yang X."/>
            <person name="Yang X."/>
            <person name="Zhou J."/>
            <person name="Guo T."/>
            <person name="Zhao T."/>
            <person name="Huang S."/>
            <person name="Miao D."/>
            <person name="Khan W.U."/>
            <person name="Rao P."/>
            <person name="Ye M."/>
            <person name="Lei B."/>
            <person name="Liao W."/>
            <person name="Wang J."/>
            <person name="Ji L."/>
            <person name="Li Y."/>
            <person name="Guo B."/>
            <person name="Mustafa N.S."/>
            <person name="Li S."/>
            <person name="Yun Q."/>
            <person name="Keller S.R."/>
            <person name="Mao J."/>
            <person name="Zhang R."/>
            <person name="Strauss S.H."/>
        </authorList>
    </citation>
    <scope>NUCLEOTIDE SEQUENCE</scope>
    <source>
        <strain evidence="6">GM15</strain>
        <tissue evidence="6">Leaf</tissue>
    </source>
</reference>
<keyword evidence="1" id="KW-0677">Repeat</keyword>